<proteinExistence type="predicted"/>
<keyword evidence="1" id="KW-0175">Coiled coil</keyword>
<accession>A0ABR0PEY7</accession>
<comment type="caution">
    <text evidence="3">The sequence shown here is derived from an EMBL/GenBank/DDBJ whole genome shotgun (WGS) entry which is preliminary data.</text>
</comment>
<evidence type="ECO:0008006" key="5">
    <source>
        <dbReference type="Google" id="ProtNLM"/>
    </source>
</evidence>
<dbReference type="EMBL" id="JARKNE010000007">
    <property type="protein sequence ID" value="KAK5819876.1"/>
    <property type="molecule type" value="Genomic_DNA"/>
</dbReference>
<feature type="coiled-coil region" evidence="1">
    <location>
        <begin position="99"/>
        <end position="126"/>
    </location>
</feature>
<dbReference type="PANTHER" id="PTHR33223:SF8">
    <property type="entry name" value="OS04G0172440 PROTEIN"/>
    <property type="match status" value="1"/>
</dbReference>
<protein>
    <recommendedName>
        <fullName evidence="5">Intersectin-1-like</fullName>
    </recommendedName>
</protein>
<dbReference type="Proteomes" id="UP001358586">
    <property type="component" value="Chromosome 7"/>
</dbReference>
<name>A0ABR0PEY7_GOSAR</name>
<gene>
    <name evidence="3" type="ORF">PVK06_024907</name>
</gene>
<evidence type="ECO:0000256" key="1">
    <source>
        <dbReference type="SAM" id="Coils"/>
    </source>
</evidence>
<feature type="region of interest" description="Disordered" evidence="2">
    <location>
        <begin position="30"/>
        <end position="53"/>
    </location>
</feature>
<sequence>MAKIMEMMSALVKGKGPMQSPDVEELRSRVNHSQDPLYPPGFTPPHAQTTQRGYTQGELTDLEQRAMPPAHIGQGVFVSNPGASPADPLVPDLDDPAEIAKLKTVDHEAQEKYRSLEERLKAIEGTEAFSALSAKELSLVPDLVLPPKFKVPDFEKYDGTRCPKVHLVMFFQKMTGYVNEDKLLIHCFQNSLVGSALRWYNQLSREKI</sequence>
<dbReference type="PANTHER" id="PTHR33223">
    <property type="entry name" value="CCHC-TYPE DOMAIN-CONTAINING PROTEIN"/>
    <property type="match status" value="1"/>
</dbReference>
<organism evidence="3 4">
    <name type="scientific">Gossypium arboreum</name>
    <name type="common">Tree cotton</name>
    <name type="synonym">Gossypium nanking</name>
    <dbReference type="NCBI Taxonomy" id="29729"/>
    <lineage>
        <taxon>Eukaryota</taxon>
        <taxon>Viridiplantae</taxon>
        <taxon>Streptophyta</taxon>
        <taxon>Embryophyta</taxon>
        <taxon>Tracheophyta</taxon>
        <taxon>Spermatophyta</taxon>
        <taxon>Magnoliopsida</taxon>
        <taxon>eudicotyledons</taxon>
        <taxon>Gunneridae</taxon>
        <taxon>Pentapetalae</taxon>
        <taxon>rosids</taxon>
        <taxon>malvids</taxon>
        <taxon>Malvales</taxon>
        <taxon>Malvaceae</taxon>
        <taxon>Malvoideae</taxon>
        <taxon>Gossypium</taxon>
    </lineage>
</organism>
<evidence type="ECO:0000313" key="4">
    <source>
        <dbReference type="Proteomes" id="UP001358586"/>
    </source>
</evidence>
<evidence type="ECO:0000256" key="2">
    <source>
        <dbReference type="SAM" id="MobiDB-lite"/>
    </source>
</evidence>
<evidence type="ECO:0000313" key="3">
    <source>
        <dbReference type="EMBL" id="KAK5819876.1"/>
    </source>
</evidence>
<keyword evidence="4" id="KW-1185">Reference proteome</keyword>
<reference evidence="3 4" key="1">
    <citation type="submission" date="2023-03" db="EMBL/GenBank/DDBJ databases">
        <title>WGS of Gossypium arboreum.</title>
        <authorList>
            <person name="Yu D."/>
        </authorList>
    </citation>
    <scope>NUCLEOTIDE SEQUENCE [LARGE SCALE GENOMIC DNA]</scope>
    <source>
        <tissue evidence="3">Leaf</tissue>
    </source>
</reference>